<gene>
    <name evidence="11" type="ORF">WICMUC_005597</name>
</gene>
<evidence type="ECO:0000256" key="1">
    <source>
        <dbReference type="ARBA" id="ARBA00004370"/>
    </source>
</evidence>
<keyword evidence="12" id="KW-1185">Reference proteome</keyword>
<feature type="domain" description="G protein gamma" evidence="10">
    <location>
        <begin position="24"/>
        <end position="110"/>
    </location>
</feature>
<dbReference type="PANTHER" id="PTHR28189">
    <property type="entry name" value="GUANINE NUCLEOTIDE-BINDING PROTEIN SUBUNIT GAMMA"/>
    <property type="match status" value="1"/>
</dbReference>
<comment type="caution">
    <text evidence="11">The sequence shown here is derived from an EMBL/GenBank/DDBJ whole genome shotgun (WGS) entry which is preliminary data.</text>
</comment>
<evidence type="ECO:0000313" key="12">
    <source>
        <dbReference type="Proteomes" id="UP000769528"/>
    </source>
</evidence>
<protein>
    <recommendedName>
        <fullName evidence="3">Guanine nucleotide-binding protein subunit gamma</fullName>
    </recommendedName>
</protein>
<evidence type="ECO:0000256" key="4">
    <source>
        <dbReference type="ARBA" id="ARBA00022481"/>
    </source>
</evidence>
<name>A0A9P8P6S0_9ASCO</name>
<keyword evidence="8" id="KW-0449">Lipoprotein</keyword>
<evidence type="ECO:0000256" key="7">
    <source>
        <dbReference type="ARBA" id="ARBA00023224"/>
    </source>
</evidence>
<dbReference type="GO" id="GO:0005834">
    <property type="term" value="C:heterotrimeric G-protein complex"/>
    <property type="evidence" value="ECO:0007669"/>
    <property type="project" value="TreeGrafter"/>
</dbReference>
<dbReference type="GO" id="GO:0007186">
    <property type="term" value="P:G protein-coupled receptor signaling pathway"/>
    <property type="evidence" value="ECO:0007669"/>
    <property type="project" value="InterPro"/>
</dbReference>
<dbReference type="SMART" id="SM01224">
    <property type="entry name" value="G_gamma"/>
    <property type="match status" value="1"/>
</dbReference>
<evidence type="ECO:0000313" key="11">
    <source>
        <dbReference type="EMBL" id="KAH3666613.1"/>
    </source>
</evidence>
<dbReference type="InterPro" id="IPR015898">
    <property type="entry name" value="G-protein_gamma-like_dom"/>
</dbReference>
<proteinExistence type="inferred from homology"/>
<evidence type="ECO:0000256" key="2">
    <source>
        <dbReference type="ARBA" id="ARBA00007431"/>
    </source>
</evidence>
<evidence type="ECO:0000256" key="3">
    <source>
        <dbReference type="ARBA" id="ARBA00016111"/>
    </source>
</evidence>
<evidence type="ECO:0000256" key="9">
    <source>
        <dbReference type="ARBA" id="ARBA00023289"/>
    </source>
</evidence>
<comment type="similarity">
    <text evidence="2">Belongs to the G protein gamma family.</text>
</comment>
<evidence type="ECO:0000256" key="5">
    <source>
        <dbReference type="ARBA" id="ARBA00023136"/>
    </source>
</evidence>
<dbReference type="OrthoDB" id="3980512at2759"/>
<evidence type="ECO:0000256" key="8">
    <source>
        <dbReference type="ARBA" id="ARBA00023288"/>
    </source>
</evidence>
<sequence>MDIQSSITSTVPSSKQTQIQQKLLQLKLKRINELNNNLKTLLNKDRIYASNASYLIINYISNAKDYTIPEVWGHMDPDENPFRNNQLLKSKKNFKQGGNNDHPGGCCVIL</sequence>
<dbReference type="Pfam" id="PF00631">
    <property type="entry name" value="G-gamma"/>
    <property type="match status" value="1"/>
</dbReference>
<dbReference type="InterPro" id="IPR036284">
    <property type="entry name" value="GGL_sf"/>
</dbReference>
<keyword evidence="9" id="KW-0636">Prenylation</keyword>
<reference evidence="11" key="2">
    <citation type="submission" date="2021-01" db="EMBL/GenBank/DDBJ databases">
        <authorList>
            <person name="Schikora-Tamarit M.A."/>
        </authorList>
    </citation>
    <scope>NUCLEOTIDE SEQUENCE</scope>
    <source>
        <strain evidence="11">CBS6341</strain>
    </source>
</reference>
<keyword evidence="7" id="KW-0807">Transducer</keyword>
<dbReference type="EMBL" id="JAEUBF010001424">
    <property type="protein sequence ID" value="KAH3666613.1"/>
    <property type="molecule type" value="Genomic_DNA"/>
</dbReference>
<dbReference type="AlphaFoldDB" id="A0A9P8P6S0"/>
<keyword evidence="5" id="KW-0472">Membrane</keyword>
<dbReference type="GO" id="GO:0031681">
    <property type="term" value="F:G-protein beta-subunit binding"/>
    <property type="evidence" value="ECO:0007669"/>
    <property type="project" value="InterPro"/>
</dbReference>
<accession>A0A9P8P6S0</accession>
<organism evidence="11 12">
    <name type="scientific">Wickerhamomyces mucosus</name>
    <dbReference type="NCBI Taxonomy" id="1378264"/>
    <lineage>
        <taxon>Eukaryota</taxon>
        <taxon>Fungi</taxon>
        <taxon>Dikarya</taxon>
        <taxon>Ascomycota</taxon>
        <taxon>Saccharomycotina</taxon>
        <taxon>Saccharomycetes</taxon>
        <taxon>Phaffomycetales</taxon>
        <taxon>Wickerhamomycetaceae</taxon>
        <taxon>Wickerhamomyces</taxon>
    </lineage>
</organism>
<dbReference type="GO" id="GO:0000750">
    <property type="term" value="P:pheromone-dependent signal transduction involved in conjugation with cellular fusion"/>
    <property type="evidence" value="ECO:0007669"/>
    <property type="project" value="InterPro"/>
</dbReference>
<keyword evidence="6" id="KW-0564">Palmitate</keyword>
<evidence type="ECO:0000259" key="10">
    <source>
        <dbReference type="SMART" id="SM01224"/>
    </source>
</evidence>
<dbReference type="Gene3D" id="4.10.260.10">
    <property type="entry name" value="Transducin (heterotrimeric G protein), gamma chain"/>
    <property type="match status" value="1"/>
</dbReference>
<comment type="subcellular location">
    <subcellularLocation>
        <location evidence="1">Membrane</location>
    </subcellularLocation>
</comment>
<evidence type="ECO:0000256" key="6">
    <source>
        <dbReference type="ARBA" id="ARBA00023139"/>
    </source>
</evidence>
<dbReference type="PANTHER" id="PTHR28189:SF1">
    <property type="entry name" value="GUANINE NUCLEOTIDE-BINDING PROTEIN SUBUNIT GAMMA"/>
    <property type="match status" value="1"/>
</dbReference>
<dbReference type="Proteomes" id="UP000769528">
    <property type="component" value="Unassembled WGS sequence"/>
</dbReference>
<reference evidence="11" key="1">
    <citation type="journal article" date="2021" name="Open Biol.">
        <title>Shared evolutionary footprints suggest mitochondrial oxidative damage underlies multiple complex I losses in fungi.</title>
        <authorList>
            <person name="Schikora-Tamarit M.A."/>
            <person name="Marcet-Houben M."/>
            <person name="Nosek J."/>
            <person name="Gabaldon T."/>
        </authorList>
    </citation>
    <scope>NUCLEOTIDE SEQUENCE</scope>
    <source>
        <strain evidence="11">CBS6341</strain>
    </source>
</reference>
<keyword evidence="4" id="KW-0488">Methylation</keyword>
<dbReference type="InterPro" id="IPR041848">
    <property type="entry name" value="Ste18_fungal"/>
</dbReference>